<dbReference type="RefSeq" id="WP_285611400.1">
    <property type="nucleotide sequence ID" value="NZ_BSSD01000005.1"/>
</dbReference>
<gene>
    <name evidence="2" type="ORF">Aglo03_38010</name>
</gene>
<sequence>MEKDRATYVVGDIHGHRAELLTALRAEGLVTEAGDWDGGRDHLWFLGDFVDRGPDGIGVIDLVRALADQAAEAGGKVETLLGNHEILLLGMYLFGDEPIPSEFGPRSFARSWSMNGGVETDQASLTDEHIEWLTTRPVIGLVDDHLLMHSDTTQYLLWGEDIDAINESVRAVLQSEDSAEWWEVWRRMTTRYAFRGPEGEAAADELLTALGGKQVVHGHSVIADQLGVLPTQIEGPYLYANGKALGVDAGLFVGGPCLVVSLPWNADKS</sequence>
<evidence type="ECO:0000313" key="2">
    <source>
        <dbReference type="EMBL" id="GLW92985.1"/>
    </source>
</evidence>
<feature type="domain" description="Calcineurin-like phosphoesterase" evidence="1">
    <location>
        <begin position="8"/>
        <end position="221"/>
    </location>
</feature>
<comment type="caution">
    <text evidence="2">The sequence shown here is derived from an EMBL/GenBank/DDBJ whole genome shotgun (WGS) entry which is preliminary data.</text>
</comment>
<organism evidence="2 3">
    <name type="scientific">Actinokineospora globicatena</name>
    <dbReference type="NCBI Taxonomy" id="103729"/>
    <lineage>
        <taxon>Bacteria</taxon>
        <taxon>Bacillati</taxon>
        <taxon>Actinomycetota</taxon>
        <taxon>Actinomycetes</taxon>
        <taxon>Pseudonocardiales</taxon>
        <taxon>Pseudonocardiaceae</taxon>
        <taxon>Actinokineospora</taxon>
    </lineage>
</organism>
<dbReference type="GO" id="GO:0016787">
    <property type="term" value="F:hydrolase activity"/>
    <property type="evidence" value="ECO:0007669"/>
    <property type="project" value="InterPro"/>
</dbReference>
<dbReference type="Gene3D" id="3.60.21.10">
    <property type="match status" value="1"/>
</dbReference>
<dbReference type="AlphaFoldDB" id="A0A9W6QNF6"/>
<reference evidence="2" key="1">
    <citation type="submission" date="2023-02" db="EMBL/GenBank/DDBJ databases">
        <title>Actinokineospora globicatena NBRC 15670.</title>
        <authorList>
            <person name="Ichikawa N."/>
            <person name="Sato H."/>
            <person name="Tonouchi N."/>
        </authorList>
    </citation>
    <scope>NUCLEOTIDE SEQUENCE</scope>
    <source>
        <strain evidence="2">NBRC 15670</strain>
    </source>
</reference>
<dbReference type="InterPro" id="IPR029052">
    <property type="entry name" value="Metallo-depent_PP-like"/>
</dbReference>
<dbReference type="PRINTS" id="PR00114">
    <property type="entry name" value="STPHPHTASE"/>
</dbReference>
<dbReference type="Proteomes" id="UP001165042">
    <property type="component" value="Unassembled WGS sequence"/>
</dbReference>
<keyword evidence="3" id="KW-1185">Reference proteome</keyword>
<evidence type="ECO:0000259" key="1">
    <source>
        <dbReference type="Pfam" id="PF00149"/>
    </source>
</evidence>
<dbReference type="Pfam" id="PF00149">
    <property type="entry name" value="Metallophos"/>
    <property type="match status" value="1"/>
</dbReference>
<dbReference type="PANTHER" id="PTHR46546">
    <property type="entry name" value="SHEWANELLA-LIKE PROTEIN PHOSPHATASE 1"/>
    <property type="match status" value="1"/>
</dbReference>
<dbReference type="InterPro" id="IPR004843">
    <property type="entry name" value="Calcineurin-like_PHP"/>
</dbReference>
<proteinExistence type="predicted"/>
<protein>
    <submittedName>
        <fullName evidence="2">Serine/threonine protein phosphatase</fullName>
    </submittedName>
</protein>
<name>A0A9W6QNF6_9PSEU</name>
<dbReference type="SUPFAM" id="SSF56300">
    <property type="entry name" value="Metallo-dependent phosphatases"/>
    <property type="match status" value="1"/>
</dbReference>
<evidence type="ECO:0000313" key="3">
    <source>
        <dbReference type="Proteomes" id="UP001165042"/>
    </source>
</evidence>
<dbReference type="EMBL" id="BSSD01000005">
    <property type="protein sequence ID" value="GLW92985.1"/>
    <property type="molecule type" value="Genomic_DNA"/>
</dbReference>
<dbReference type="PANTHER" id="PTHR46546:SF4">
    <property type="entry name" value="SHEWANELLA-LIKE PROTEIN PHOSPHATASE 1"/>
    <property type="match status" value="1"/>
</dbReference>
<dbReference type="InterPro" id="IPR006186">
    <property type="entry name" value="Ser/Thr-sp_prot-phosphatase"/>
</dbReference>
<accession>A0A9W6QNF6</accession>